<organism evidence="3 4">
    <name type="scientific">Plasmodium relictum</name>
    <dbReference type="NCBI Taxonomy" id="85471"/>
    <lineage>
        <taxon>Eukaryota</taxon>
        <taxon>Sar</taxon>
        <taxon>Alveolata</taxon>
        <taxon>Apicomplexa</taxon>
        <taxon>Aconoidasida</taxon>
        <taxon>Haemosporida</taxon>
        <taxon>Plasmodiidae</taxon>
        <taxon>Plasmodium</taxon>
        <taxon>Plasmodium (Haemamoeba)</taxon>
    </lineage>
</organism>
<feature type="region of interest" description="Disordered" evidence="2">
    <location>
        <begin position="442"/>
        <end position="467"/>
    </location>
</feature>
<sequence>MEEVSCIPGYKNINVQALYKPQEDYTYVNDIKAKKFIYNPYFMKEPEGPFIQEYYEHYEGDKPLKRSLFSPLICSSQKLNRQCNPFVAYPYGVPQDPLYEKCPKCKGNKKHRKKKNKKTKYYYENDYFSSKLRPHNSLHDFKYNKDSYYNDNEDIHCFNCSQEDNCQSNNFNYNNTPRSNNFENIYSNEYETEEKTNNSVEIFDVDDCSKLNDSFTYYPHYKNDKHSEYYYSYNEKANLNYQEKNKKCTQNYHSKNNFHSNDYDYKQNISNEKRQNDFKTNNTNSQEYKSTLDVEKENDIEITLNEYKDMIYANEMNKFVDNEDKSNEKKKELTEGNDELNSEKIKIEIKDKNIKCNVKNDKNSKQYKKQVKICEDENVLTKYNVMESFKKQEISKENTKARNPLQKNTQYTQEHEKKKNGHNGRFCKLIISKYEMEKKLKEAKNKNENKNSLELSTSNDEDTFGSSSSKKMFVKYRKLSLDKNSITPKKKNEKELGRKNSKFPIPRARSLKLRRNTINLSTKNSNLPLRKKSNLNKLNSMIETKFKKQNTLTLKKRKSLLRLNSIKPPNRVILNKKKLENTEKNINILDNKKKRDFQLRSRKLLSRSKTKVYVNNESRVFKKCEVKMLSKNVFKPHVPEKNSKINELDNDKKKKIKDIPKNKRKTNLYLNTNTTKINSNSIRNKLKSKKKELFENILSLTKNMKENPLKKEYNDKIEDADLLSLSSNNSNDDHEDNVSTNLTILNQQLKKKKVVT</sequence>
<evidence type="ECO:0000313" key="4">
    <source>
        <dbReference type="Proteomes" id="UP000220158"/>
    </source>
</evidence>
<proteinExistence type="predicted"/>
<feature type="coiled-coil region" evidence="1">
    <location>
        <begin position="323"/>
        <end position="350"/>
    </location>
</feature>
<evidence type="ECO:0000256" key="1">
    <source>
        <dbReference type="SAM" id="Coils"/>
    </source>
</evidence>
<protein>
    <submittedName>
        <fullName evidence="3">Uncharacterized protein</fullName>
    </submittedName>
</protein>
<dbReference type="EMBL" id="LN835308">
    <property type="protein sequence ID" value="CRH03705.1"/>
    <property type="molecule type" value="Genomic_DNA"/>
</dbReference>
<dbReference type="Proteomes" id="UP000220158">
    <property type="component" value="Chromosome 13"/>
</dbReference>
<dbReference type="AlphaFoldDB" id="A0A1J1HGU3"/>
<dbReference type="RefSeq" id="XP_028535712.1">
    <property type="nucleotide sequence ID" value="XM_028678581.1"/>
</dbReference>
<keyword evidence="4" id="KW-1185">Reference proteome</keyword>
<dbReference type="OMA" id="CNPFVSY"/>
<dbReference type="GeneID" id="39737996"/>
<keyword evidence="1" id="KW-0175">Coiled coil</keyword>
<dbReference type="VEuPathDB" id="PlasmoDB:PRELSG_1306300"/>
<feature type="compositionally biased region" description="Basic and acidic residues" evidence="2">
    <location>
        <begin position="442"/>
        <end position="451"/>
    </location>
</feature>
<evidence type="ECO:0000256" key="2">
    <source>
        <dbReference type="SAM" id="MobiDB-lite"/>
    </source>
</evidence>
<evidence type="ECO:0000313" key="3">
    <source>
        <dbReference type="EMBL" id="CRH03705.1"/>
    </source>
</evidence>
<accession>A0A1J1HGU3</accession>
<dbReference type="KEGG" id="prel:PRELSG_1306300"/>
<gene>
    <name evidence="3" type="ORF">PRELSG_1306300</name>
</gene>
<reference evidence="3 4" key="1">
    <citation type="submission" date="2015-04" db="EMBL/GenBank/DDBJ databases">
        <authorList>
            <consortium name="Pathogen Informatics"/>
        </authorList>
    </citation>
    <scope>NUCLEOTIDE SEQUENCE [LARGE SCALE GENOMIC DNA]</scope>
    <source>
        <strain evidence="3 4">SGS1</strain>
    </source>
</reference>
<dbReference type="OrthoDB" id="377918at2759"/>
<name>A0A1J1HGU3_PLARL</name>